<reference evidence="1" key="1">
    <citation type="submission" date="2022-10" db="EMBL/GenBank/DDBJ databases">
        <authorList>
            <person name="Yu W.X."/>
        </authorList>
    </citation>
    <scope>NUCLEOTIDE SEQUENCE</scope>
    <source>
        <strain evidence="1">AAT</strain>
    </source>
</reference>
<proteinExistence type="predicted"/>
<evidence type="ECO:0000313" key="1">
    <source>
        <dbReference type="EMBL" id="MCW3788224.1"/>
    </source>
</evidence>
<dbReference type="InterPro" id="IPR037171">
    <property type="entry name" value="NagB/RpiA_transferase-like"/>
</dbReference>
<keyword evidence="2" id="KW-1185">Reference proteome</keyword>
<dbReference type="PANTHER" id="PTHR42892:SF1">
    <property type="entry name" value="GLUCOSAMINE-6-PHOSPHATE ISOMERASE"/>
    <property type="match status" value="1"/>
</dbReference>
<dbReference type="SUPFAM" id="SSF100950">
    <property type="entry name" value="NagB/RpiA/CoA transferase-like"/>
    <property type="match status" value="1"/>
</dbReference>
<dbReference type="GO" id="GO:0017057">
    <property type="term" value="F:6-phosphogluconolactonase activity"/>
    <property type="evidence" value="ECO:0007669"/>
    <property type="project" value="UniProtKB-EC"/>
</dbReference>
<dbReference type="GO" id="GO:0004342">
    <property type="term" value="F:glucosamine-6-phosphate deaminase activity"/>
    <property type="evidence" value="ECO:0007669"/>
    <property type="project" value="InterPro"/>
</dbReference>
<dbReference type="AlphaFoldDB" id="A0AAE3M6W4"/>
<name>A0AAE3M6W4_9BACT</name>
<accession>A0AAE3M6W4</accession>
<dbReference type="InterPro" id="IPR024078">
    <property type="entry name" value="LmbE-like_dom_sf"/>
</dbReference>
<comment type="caution">
    <text evidence="1">The sequence shown here is derived from an EMBL/GenBank/DDBJ whole genome shotgun (WGS) entry which is preliminary data.</text>
</comment>
<dbReference type="EMBL" id="JAPDPJ010000047">
    <property type="protein sequence ID" value="MCW3788224.1"/>
    <property type="molecule type" value="Genomic_DNA"/>
</dbReference>
<dbReference type="Gene3D" id="3.40.50.10320">
    <property type="entry name" value="LmbE-like"/>
    <property type="match status" value="1"/>
</dbReference>
<evidence type="ECO:0000313" key="2">
    <source>
        <dbReference type="Proteomes" id="UP001209229"/>
    </source>
</evidence>
<dbReference type="SUPFAM" id="SSF102588">
    <property type="entry name" value="LmbE-like"/>
    <property type="match status" value="1"/>
</dbReference>
<dbReference type="PANTHER" id="PTHR42892">
    <property type="entry name" value="GLUCOSAMINE-6-PHOSPHATE DEAMINASE-LIKE PROTEIN BT_0258-RELATED"/>
    <property type="match status" value="1"/>
</dbReference>
<dbReference type="InterPro" id="IPR018321">
    <property type="entry name" value="Glucosamine6P_isomerase_CS"/>
</dbReference>
<dbReference type="PROSITE" id="PS01161">
    <property type="entry name" value="GLC_GALNAC_ISOMERASE"/>
    <property type="match status" value="1"/>
</dbReference>
<dbReference type="Proteomes" id="UP001209229">
    <property type="component" value="Unassembled WGS sequence"/>
</dbReference>
<keyword evidence="1" id="KW-0378">Hydrolase</keyword>
<dbReference type="RefSeq" id="WP_301191785.1">
    <property type="nucleotide sequence ID" value="NZ_JAPDPJ010000047.1"/>
</dbReference>
<dbReference type="EC" id="3.1.1.31" evidence="1"/>
<organism evidence="1 2">
    <name type="scientific">Plebeiibacterium sediminum</name>
    <dbReference type="NCBI Taxonomy" id="2992112"/>
    <lineage>
        <taxon>Bacteria</taxon>
        <taxon>Pseudomonadati</taxon>
        <taxon>Bacteroidota</taxon>
        <taxon>Bacteroidia</taxon>
        <taxon>Marinilabiliales</taxon>
        <taxon>Marinilabiliaceae</taxon>
        <taxon>Plebeiibacterium</taxon>
    </lineage>
</organism>
<dbReference type="InterPro" id="IPR052960">
    <property type="entry name" value="GlcN6P_deaminase-like"/>
</dbReference>
<gene>
    <name evidence="1" type="ORF">OM075_17280</name>
</gene>
<dbReference type="Gene3D" id="3.40.50.1360">
    <property type="match status" value="1"/>
</dbReference>
<sequence>MKNDISKLSEVEKAFVAQSMLKESSTKIPYVVVDNFPKLGLFTALRFLEWVAQNPEGVISLPTGKTPEFFIKWTKYLLKNWNEKDVVAIREKSGLKGVKKPELSGLHFVQIDEFYPIGSHQHNSFYNYVVNFYIENFGLDREKALLINCDEIPLAQGMTFNEVFPDGKVDLSLRYREAATPTEKIQQESVFLIDQWCSDYEQKIREKGGIGFFLGGIGPDGHIAFNVRGSDLFSVTRLTETNFETQAVAAGDLGGIEISANRLVITIGLETITYNKEVTAIIIAAGEAKAEVVKQSLEQPMSNIYPASVLAKSPNSRFYLTEGAATKLNDYVDYNYKNGEWTHAKSEKAVINLCKNINKYGHRLLLEDLKEDKYTSMIPGVSEKTPETVVSSIKEKISNGLRVEKNQRFLFTGPHHDDILLGVLPFISQHIQEESNKFNFAVLTSGFNAVTNTFVIQCLKDTKVLLDKEDIQMVKYADFFESGYKFKWDKDVYHYVTSLAGNDKYQMNRGLCHRVVRALVETYAVKDESDLRDKINEVLTILKNSYDGEKNPPAVQKIKGMIREFEEELVWAHFGVPVKDITHNRLGFYKGDIFTEQPEKNRDVAPLLEMIKKVDPTVISLAFDPEGSGPDTHYKVLQATAEALRELKKEKDISEMRVWGYRNVWFKFTPDEANVIVPVSLGEMASMDRIFENCYLSQVDASFPSFELNGKFSTLSQKIWVNQLQNVQLLLGKDYFYQNKNPKLRSAHGLIFVKEMSVDEFLGHARELEKSAEGDINLD</sequence>
<protein>
    <submittedName>
        <fullName evidence="1">6-phosphogluconolactonase</fullName>
        <ecNumber evidence="1">3.1.1.31</ecNumber>
    </submittedName>
</protein>
<dbReference type="GO" id="GO:0006044">
    <property type="term" value="P:N-acetylglucosamine metabolic process"/>
    <property type="evidence" value="ECO:0007669"/>
    <property type="project" value="InterPro"/>
</dbReference>